<dbReference type="InterPro" id="IPR040201">
    <property type="entry name" value="Mrg3-like"/>
</dbReference>
<dbReference type="GO" id="GO:0008233">
    <property type="term" value="F:peptidase activity"/>
    <property type="evidence" value="ECO:0007669"/>
    <property type="project" value="UniProtKB-KW"/>
</dbReference>
<dbReference type="AlphaFoldDB" id="A0A2T0FLY6"/>
<keyword evidence="1" id="KW-0378">Hydrolase</keyword>
<organism evidence="1 2">
    <name type="scientific">Wickerhamiella sorbophila</name>
    <dbReference type="NCBI Taxonomy" id="45607"/>
    <lineage>
        <taxon>Eukaryota</taxon>
        <taxon>Fungi</taxon>
        <taxon>Dikarya</taxon>
        <taxon>Ascomycota</taxon>
        <taxon>Saccharomycotina</taxon>
        <taxon>Dipodascomycetes</taxon>
        <taxon>Dipodascales</taxon>
        <taxon>Trichomonascaceae</taxon>
        <taxon>Wickerhamiella</taxon>
    </lineage>
</organism>
<accession>A0A2T0FLY6</accession>
<evidence type="ECO:0000313" key="1">
    <source>
        <dbReference type="EMBL" id="PRT55996.1"/>
    </source>
</evidence>
<reference evidence="1 2" key="1">
    <citation type="submission" date="2017-04" db="EMBL/GenBank/DDBJ databases">
        <title>Genome sequencing of [Candida] sorbophila.</title>
        <authorList>
            <person name="Ahn J.O."/>
        </authorList>
    </citation>
    <scope>NUCLEOTIDE SEQUENCE [LARGE SCALE GENOMIC DNA]</scope>
    <source>
        <strain evidence="1 2">DS02</strain>
    </source>
</reference>
<keyword evidence="1" id="KW-0645">Protease</keyword>
<comment type="caution">
    <text evidence="1">The sequence shown here is derived from an EMBL/GenBank/DDBJ whole genome shotgun (WGS) entry which is preliminary data.</text>
</comment>
<protein>
    <submittedName>
        <fullName evidence="1">Mitochondrial inner membrane i-AAA protease supercomplex subunit MGR3</fullName>
    </submittedName>
</protein>
<dbReference type="PANTHER" id="PTHR28142:SF1">
    <property type="entry name" value="MITOCHONDRIAL INNER MEMBRANE I-AAA PROTEASE SUPERCOMPLEX SUBUNIT MGR3-RELATED"/>
    <property type="match status" value="1"/>
</dbReference>
<dbReference type="OrthoDB" id="10050400at2759"/>
<sequence>MFRRAVLRSLRPKYSQLRPSFFTNSRRAFTNAPPTHFQKRRWPRLLGVTLVLAGSYIGWKWYTHHNYPLEVAQKLKEGLMAELNGSGYRQPDNKKALMFYIEALHIADKLEMSPLSDEYTGIQFKIADMYARLGYFDEAMWMYTEVCGVYLSALERNAFEAQSRDHAIKRVLMIATTMALYMEDRPQIARLSLLPSLVAAEKELARNHPEIVEAFKGKPSDPSLVFQQFKDGLAPNNSLTGYWPQFRDQLFALREVYTASSIAVGDYYNALLTKLRTTELQLTSGADVGDMLLSTTNIASLLYLQGSFEQVTTKDMKESGENPSEDTIIDRKTDLESMNAGNGPALPSKEKLYHPVPACLVADPACTGPDAYFAAARAQYQFVLDRISKLGIWQRRGPFVSEAQAIATYGLGVVACHYGEWAKAEEYLREARLRARGLEVESLMESAQSELSKIEKLKTLPKDSPELAELQLPDLQIMFWKLDPAEWAGKDQIELDV</sequence>
<dbReference type="SUPFAM" id="SSF48452">
    <property type="entry name" value="TPR-like"/>
    <property type="match status" value="1"/>
</dbReference>
<dbReference type="STRING" id="45607.A0A2T0FLY6"/>
<dbReference type="PANTHER" id="PTHR28142">
    <property type="entry name" value="MITOCHONDRIAL INNER MEMBRANE I-AAA PROTEASE SUPERCOMPLEX SUBUNIT MGR3-RELATED"/>
    <property type="match status" value="1"/>
</dbReference>
<keyword evidence="2" id="KW-1185">Reference proteome</keyword>
<dbReference type="GeneID" id="36517364"/>
<proteinExistence type="predicted"/>
<dbReference type="InterPro" id="IPR011990">
    <property type="entry name" value="TPR-like_helical_dom_sf"/>
</dbReference>
<dbReference type="RefSeq" id="XP_024665941.1">
    <property type="nucleotide sequence ID" value="XM_024810173.1"/>
</dbReference>
<dbReference type="GO" id="GO:0051787">
    <property type="term" value="F:misfolded protein binding"/>
    <property type="evidence" value="ECO:0007669"/>
    <property type="project" value="TreeGrafter"/>
</dbReference>
<dbReference type="EMBL" id="NDIQ01000022">
    <property type="protein sequence ID" value="PRT55996.1"/>
    <property type="molecule type" value="Genomic_DNA"/>
</dbReference>
<dbReference type="Proteomes" id="UP000238350">
    <property type="component" value="Unassembled WGS sequence"/>
</dbReference>
<name>A0A2T0FLY6_9ASCO</name>
<dbReference type="GO" id="GO:0006515">
    <property type="term" value="P:protein quality control for misfolded or incompletely synthesized proteins"/>
    <property type="evidence" value="ECO:0007669"/>
    <property type="project" value="TreeGrafter"/>
</dbReference>
<evidence type="ECO:0000313" key="2">
    <source>
        <dbReference type="Proteomes" id="UP000238350"/>
    </source>
</evidence>
<dbReference type="GO" id="GO:0031942">
    <property type="term" value="C:i-AAA complex"/>
    <property type="evidence" value="ECO:0007669"/>
    <property type="project" value="TreeGrafter"/>
</dbReference>
<gene>
    <name evidence="1" type="ORF">B9G98_03616</name>
</gene>